<organism evidence="1 2">
    <name type="scientific">Mycobacterium talmoniae</name>
    <dbReference type="NCBI Taxonomy" id="1858794"/>
    <lineage>
        <taxon>Bacteria</taxon>
        <taxon>Bacillati</taxon>
        <taxon>Actinomycetota</taxon>
        <taxon>Actinomycetes</taxon>
        <taxon>Mycobacteriales</taxon>
        <taxon>Mycobacteriaceae</taxon>
        <taxon>Mycobacterium</taxon>
    </lineage>
</organism>
<sequence length="73" mass="7679">MTSPINAVAVTVIPPPPTPCSARAPTSISIDCDSPHSTEPITKQTTAVWNTVLRPNRSPSLPTSTVTIVDANR</sequence>
<proteinExistence type="predicted"/>
<evidence type="ECO:0000313" key="1">
    <source>
        <dbReference type="EMBL" id="PQM48413.1"/>
    </source>
</evidence>
<dbReference type="EMBL" id="PPEA01000201">
    <property type="protein sequence ID" value="PQM48413.1"/>
    <property type="molecule type" value="Genomic_DNA"/>
</dbReference>
<name>A0A2S8BP44_9MYCO</name>
<accession>A0A2S8BP44</accession>
<protein>
    <submittedName>
        <fullName evidence="1">Uncharacterized protein</fullName>
    </submittedName>
</protein>
<comment type="caution">
    <text evidence="1">The sequence shown here is derived from an EMBL/GenBank/DDBJ whole genome shotgun (WGS) entry which is preliminary data.</text>
</comment>
<dbReference type="AlphaFoldDB" id="A0A2S8BP44"/>
<reference evidence="1 2" key="1">
    <citation type="journal article" date="2017" name="Int. J. Syst. Evol. Microbiol.">
        <title>Mycobacterium talmoniae sp. nov., a slowly growing mycobacterium isolated from human respiratory samples.</title>
        <authorList>
            <person name="Davidson R.M."/>
            <person name="DeGroote M.A."/>
            <person name="Marola J.L."/>
            <person name="Buss S."/>
            <person name="Jones V."/>
            <person name="McNeil M.R."/>
            <person name="Freifeld A.G."/>
            <person name="Elaine Epperson L."/>
            <person name="Hasan N.A."/>
            <person name="Jackson M."/>
            <person name="Iwen P.C."/>
            <person name="Salfinger M."/>
            <person name="Strong M."/>
        </authorList>
    </citation>
    <scope>NUCLEOTIDE SEQUENCE [LARGE SCALE GENOMIC DNA]</scope>
    <source>
        <strain evidence="1 2">ATCC BAA-2683</strain>
    </source>
</reference>
<gene>
    <name evidence="1" type="ORF">C1Y40_01378</name>
</gene>
<evidence type="ECO:0000313" key="2">
    <source>
        <dbReference type="Proteomes" id="UP000238296"/>
    </source>
</evidence>
<dbReference type="Proteomes" id="UP000238296">
    <property type="component" value="Unassembled WGS sequence"/>
</dbReference>